<dbReference type="PANTHER" id="PTHR33802">
    <property type="entry name" value="SI:CH211-161H7.5-RELATED"/>
    <property type="match status" value="1"/>
</dbReference>
<evidence type="ECO:0000313" key="4">
    <source>
        <dbReference type="Proteomes" id="UP000796761"/>
    </source>
</evidence>
<feature type="transmembrane region" description="Helical" evidence="2">
    <location>
        <begin position="243"/>
        <end position="262"/>
    </location>
</feature>
<feature type="compositionally biased region" description="Basic and acidic residues" evidence="1">
    <location>
        <begin position="337"/>
        <end position="366"/>
    </location>
</feature>
<keyword evidence="4" id="KW-1185">Reference proteome</keyword>
<dbReference type="EMBL" id="SWJQ01000174">
    <property type="protein sequence ID" value="TRZ19781.1"/>
    <property type="molecule type" value="Genomic_DNA"/>
</dbReference>
<feature type="transmembrane region" description="Helical" evidence="2">
    <location>
        <begin position="159"/>
        <end position="179"/>
    </location>
</feature>
<evidence type="ECO:0000256" key="1">
    <source>
        <dbReference type="SAM" id="MobiDB-lite"/>
    </source>
</evidence>
<dbReference type="OrthoDB" id="5586934at2759"/>
<dbReference type="PANTHER" id="PTHR33802:SF4">
    <property type="entry name" value="SI:DKEY-29D8.3"/>
    <property type="match status" value="1"/>
</dbReference>
<feature type="transmembrane region" description="Helical" evidence="2">
    <location>
        <begin position="93"/>
        <end position="113"/>
    </location>
</feature>
<feature type="transmembrane region" description="Helical" evidence="2">
    <location>
        <begin position="44"/>
        <end position="63"/>
    </location>
</feature>
<evidence type="ECO:0000313" key="3">
    <source>
        <dbReference type="EMBL" id="TRZ19781.1"/>
    </source>
</evidence>
<name>A0A8K1GL19_9PASS</name>
<feature type="transmembrane region" description="Helical" evidence="2">
    <location>
        <begin position="134"/>
        <end position="153"/>
    </location>
</feature>
<feature type="transmembrane region" description="Helical" evidence="2">
    <location>
        <begin position="200"/>
        <end position="231"/>
    </location>
</feature>
<keyword evidence="2" id="KW-1133">Transmembrane helix</keyword>
<organism evidence="3 4">
    <name type="scientific">Zosterops borbonicus</name>
    <dbReference type="NCBI Taxonomy" id="364589"/>
    <lineage>
        <taxon>Eukaryota</taxon>
        <taxon>Metazoa</taxon>
        <taxon>Chordata</taxon>
        <taxon>Craniata</taxon>
        <taxon>Vertebrata</taxon>
        <taxon>Euteleostomi</taxon>
        <taxon>Archelosauria</taxon>
        <taxon>Archosauria</taxon>
        <taxon>Dinosauria</taxon>
        <taxon>Saurischia</taxon>
        <taxon>Theropoda</taxon>
        <taxon>Coelurosauria</taxon>
        <taxon>Aves</taxon>
        <taxon>Neognathae</taxon>
        <taxon>Neoaves</taxon>
        <taxon>Telluraves</taxon>
        <taxon>Australaves</taxon>
        <taxon>Passeriformes</taxon>
        <taxon>Sylvioidea</taxon>
        <taxon>Zosteropidae</taxon>
        <taxon>Zosterops</taxon>
    </lineage>
</organism>
<dbReference type="AlphaFoldDB" id="A0A8K1GL19"/>
<evidence type="ECO:0000256" key="2">
    <source>
        <dbReference type="SAM" id="Phobius"/>
    </source>
</evidence>
<proteinExistence type="predicted"/>
<accession>A0A8K1GL19</accession>
<protein>
    <submittedName>
        <fullName evidence="3">Uncharacterized protein</fullName>
    </submittedName>
</protein>
<reference evidence="3" key="1">
    <citation type="submission" date="2019-04" db="EMBL/GenBank/DDBJ databases">
        <title>Genome assembly of Zosterops borbonicus 15179.</title>
        <authorList>
            <person name="Leroy T."/>
            <person name="Anselmetti Y."/>
            <person name="Tilak M.-K."/>
            <person name="Nabholz B."/>
        </authorList>
    </citation>
    <scope>NUCLEOTIDE SEQUENCE</scope>
    <source>
        <strain evidence="3">HGM_15179</strain>
        <tissue evidence="3">Muscle</tissue>
    </source>
</reference>
<keyword evidence="2" id="KW-0812">Transmembrane</keyword>
<sequence length="366" mass="41428">MDLADQLCLTGTCVIKWPVFSEEFQASLLLDENSKMDTLHKLKILVMFLSLATFIVMVIMNAGNATGTFKGLFRTTPGNISAKYSTAFTPAGWTFLIWNVIYSWQLVWLLYALSGICRRNEFGYAFIKPDLLPTPFYVAWCLNNGLNVGWLFLWDREYLLPALVFLVVLSLTTCASLFVSHRALSIHSSWFVKGHRAELWLIRILVQNGLALYLTWTSIATLLNFAVVLIYKWDVPDEKATTAALSILALGLVVWFYLENYFLDKYVRYNLTVYPVVIAALAGSAYRNSSFSSPHTNNIFIGAPGGHTVVPAWLEFGLHMKQKSVVGVIVKKNMRKKKEENSNNNEKNTKEERTWSEIVKEHGALG</sequence>
<comment type="caution">
    <text evidence="3">The sequence shown here is derived from an EMBL/GenBank/DDBJ whole genome shotgun (WGS) entry which is preliminary data.</text>
</comment>
<feature type="region of interest" description="Disordered" evidence="1">
    <location>
        <begin position="336"/>
        <end position="366"/>
    </location>
</feature>
<gene>
    <name evidence="3" type="ORF">HGM15179_007347</name>
</gene>
<dbReference type="Proteomes" id="UP000796761">
    <property type="component" value="Unassembled WGS sequence"/>
</dbReference>
<keyword evidence="2" id="KW-0472">Membrane</keyword>